<feature type="transmembrane region" description="Helical" evidence="14">
    <location>
        <begin position="435"/>
        <end position="455"/>
    </location>
</feature>
<evidence type="ECO:0000256" key="10">
    <source>
        <dbReference type="ARBA" id="ARBA00023136"/>
    </source>
</evidence>
<dbReference type="RefSeq" id="WP_270684613.1">
    <property type="nucleotide sequence ID" value="NZ_JAQFWQ010000014.1"/>
</dbReference>
<dbReference type="Proteomes" id="UP001527866">
    <property type="component" value="Unassembled WGS sequence"/>
</dbReference>
<evidence type="ECO:0000256" key="9">
    <source>
        <dbReference type="ARBA" id="ARBA00023065"/>
    </source>
</evidence>
<dbReference type="EMBL" id="JAQFWQ010000014">
    <property type="protein sequence ID" value="MDA2810474.1"/>
    <property type="molecule type" value="Genomic_DNA"/>
</dbReference>
<dbReference type="CDD" id="cd10322">
    <property type="entry name" value="SLC5sbd"/>
    <property type="match status" value="1"/>
</dbReference>
<evidence type="ECO:0000256" key="14">
    <source>
        <dbReference type="SAM" id="Phobius"/>
    </source>
</evidence>
<keyword evidence="3" id="KW-0813">Transport</keyword>
<evidence type="ECO:0000256" key="8">
    <source>
        <dbReference type="ARBA" id="ARBA00023053"/>
    </source>
</evidence>
<dbReference type="Pfam" id="PF00474">
    <property type="entry name" value="SSF"/>
    <property type="match status" value="1"/>
</dbReference>
<evidence type="ECO:0000256" key="3">
    <source>
        <dbReference type="ARBA" id="ARBA00022448"/>
    </source>
</evidence>
<evidence type="ECO:0000313" key="16">
    <source>
        <dbReference type="Proteomes" id="UP001527866"/>
    </source>
</evidence>
<keyword evidence="7 14" id="KW-1133">Transmembrane helix</keyword>
<feature type="transmembrane region" description="Helical" evidence="14">
    <location>
        <begin position="198"/>
        <end position="223"/>
    </location>
</feature>
<keyword evidence="10 14" id="KW-0472">Membrane</keyword>
<feature type="transmembrane region" description="Helical" evidence="14">
    <location>
        <begin position="129"/>
        <end position="146"/>
    </location>
</feature>
<dbReference type="InterPro" id="IPR038377">
    <property type="entry name" value="Na/Glc_symporter_sf"/>
</dbReference>
<comment type="subcellular location">
    <subcellularLocation>
        <location evidence="1">Cell membrane</location>
        <topology evidence="1">Multi-pass membrane protein</topology>
    </subcellularLocation>
</comment>
<evidence type="ECO:0000256" key="6">
    <source>
        <dbReference type="ARBA" id="ARBA00022847"/>
    </source>
</evidence>
<dbReference type="PROSITE" id="PS50283">
    <property type="entry name" value="NA_SOLUT_SYMP_3"/>
    <property type="match status" value="1"/>
</dbReference>
<feature type="transmembrane region" description="Helical" evidence="14">
    <location>
        <begin position="378"/>
        <end position="398"/>
    </location>
</feature>
<gene>
    <name evidence="15" type="ORF">O4J56_07480</name>
</gene>
<feature type="transmembrane region" description="Helical" evidence="14">
    <location>
        <begin position="42"/>
        <end position="61"/>
    </location>
</feature>
<comment type="catalytic activity">
    <reaction evidence="12">
        <text>L-proline(in) + Na(+)(in) = L-proline(out) + Na(+)(out)</text>
        <dbReference type="Rhea" id="RHEA:28967"/>
        <dbReference type="ChEBI" id="CHEBI:29101"/>
        <dbReference type="ChEBI" id="CHEBI:60039"/>
    </reaction>
</comment>
<reference evidence="15 16" key="1">
    <citation type="submission" date="2023-01" db="EMBL/GenBank/DDBJ databases">
        <title>Draft genome sequence of Nocardiopsis sp. RSe5-2 isolated from halophytes.</title>
        <authorList>
            <person name="Duangmal K."/>
            <person name="Chantavorakit T."/>
        </authorList>
    </citation>
    <scope>NUCLEOTIDE SEQUENCE [LARGE SCALE GENOMIC DNA]</scope>
    <source>
        <strain evidence="15 16">RSe5-2</strain>
    </source>
</reference>
<feature type="transmembrane region" description="Helical" evidence="14">
    <location>
        <begin position="404"/>
        <end position="428"/>
    </location>
</feature>
<evidence type="ECO:0000256" key="4">
    <source>
        <dbReference type="ARBA" id="ARBA00022475"/>
    </source>
</evidence>
<keyword evidence="6" id="KW-0769">Symport</keyword>
<comment type="similarity">
    <text evidence="2 13">Belongs to the sodium:solute symporter (SSF) (TC 2.A.21) family.</text>
</comment>
<evidence type="ECO:0000313" key="15">
    <source>
        <dbReference type="EMBL" id="MDA2810474.1"/>
    </source>
</evidence>
<sequence>MNELTFGGAPGIAVLTAYAVIMLGIGFWVSRRRPGVRDGLKSYYLAGGHLGAVVLFFTLYASQYSGNNVVGYAPAAYRSGFTWWQSVTFMTAIIGGYLLFAPRLYTVAKREGFVTPTDWMRYRFGGARGPLLAALLMLWALANFLLEQLVAMGHGIAGLTGGTVPYQAAVIGFVVVMLAYSWMGGMRAVAFTDVMQGIALLVGVTVLLAGGLWLAGGSLGGVVDHIIANEPEKAAVPPVRDSVNWLSLVVMVGIGAALYPHAVQRIYAADSERTLKRSLSRMAWMPLVTTGVVFAVGLIGIRLFPGLDDTESEQLVGLIANEVAGINVFFYVMMILLFGGVVAAIVSTADSVLLSLSSIISKDVYARHIAPGADEKKAVAVGKGVGVAAVAVLLVLAWNPPTLLVNIFVLKFELLIQVAPAFILGLYWKRLAEGPVFWGMAAGAALAGGLVLAGVEDVYGVHGGLVGLALNTLVCVVGSLMRRPGAGPVPVPGVRDAERSAD</sequence>
<feature type="transmembrane region" description="Helical" evidence="14">
    <location>
        <begin position="81"/>
        <end position="100"/>
    </location>
</feature>
<dbReference type="Gene3D" id="1.20.1730.10">
    <property type="entry name" value="Sodium/glucose cotransporter"/>
    <property type="match status" value="1"/>
</dbReference>
<feature type="transmembrane region" description="Helical" evidence="14">
    <location>
        <begin position="166"/>
        <end position="186"/>
    </location>
</feature>
<evidence type="ECO:0000256" key="5">
    <source>
        <dbReference type="ARBA" id="ARBA00022692"/>
    </source>
</evidence>
<comment type="caution">
    <text evidence="15">The sequence shown here is derived from an EMBL/GenBank/DDBJ whole genome shotgun (WGS) entry which is preliminary data.</text>
</comment>
<proteinExistence type="inferred from homology"/>
<evidence type="ECO:0000256" key="11">
    <source>
        <dbReference type="ARBA" id="ARBA00023201"/>
    </source>
</evidence>
<keyword evidence="8" id="KW-0915">Sodium</keyword>
<protein>
    <submittedName>
        <fullName evidence="15">Sodium:solute symporter family protein</fullName>
    </submittedName>
</protein>
<keyword evidence="5 14" id="KW-0812">Transmembrane</keyword>
<evidence type="ECO:0000256" key="2">
    <source>
        <dbReference type="ARBA" id="ARBA00006434"/>
    </source>
</evidence>
<feature type="transmembrane region" description="Helical" evidence="14">
    <location>
        <begin position="461"/>
        <end position="481"/>
    </location>
</feature>
<dbReference type="PANTHER" id="PTHR48086">
    <property type="entry name" value="SODIUM/PROLINE SYMPORTER-RELATED"/>
    <property type="match status" value="1"/>
</dbReference>
<dbReference type="InterPro" id="IPR050277">
    <property type="entry name" value="Sodium:Solute_Symporter"/>
</dbReference>
<feature type="transmembrane region" description="Helical" evidence="14">
    <location>
        <begin position="283"/>
        <end position="304"/>
    </location>
</feature>
<evidence type="ECO:0000256" key="1">
    <source>
        <dbReference type="ARBA" id="ARBA00004651"/>
    </source>
</evidence>
<evidence type="ECO:0000256" key="7">
    <source>
        <dbReference type="ARBA" id="ARBA00022989"/>
    </source>
</evidence>
<accession>A0ABT4U0J9</accession>
<keyword evidence="16" id="KW-1185">Reference proteome</keyword>
<dbReference type="PANTHER" id="PTHR48086:SF3">
    <property type="entry name" value="SODIUM_PROLINE SYMPORTER"/>
    <property type="match status" value="1"/>
</dbReference>
<feature type="transmembrane region" description="Helical" evidence="14">
    <location>
        <begin position="12"/>
        <end position="30"/>
    </location>
</feature>
<keyword evidence="9" id="KW-0406">Ion transport</keyword>
<organism evidence="15 16">
    <name type="scientific">Nocardiopsis endophytica</name>
    <dbReference type="NCBI Taxonomy" id="3018445"/>
    <lineage>
        <taxon>Bacteria</taxon>
        <taxon>Bacillati</taxon>
        <taxon>Actinomycetota</taxon>
        <taxon>Actinomycetes</taxon>
        <taxon>Streptosporangiales</taxon>
        <taxon>Nocardiopsidaceae</taxon>
        <taxon>Nocardiopsis</taxon>
    </lineage>
</organism>
<evidence type="ECO:0000256" key="12">
    <source>
        <dbReference type="ARBA" id="ARBA00033708"/>
    </source>
</evidence>
<feature type="transmembrane region" description="Helical" evidence="14">
    <location>
        <begin position="324"/>
        <end position="357"/>
    </location>
</feature>
<keyword evidence="4" id="KW-1003">Cell membrane</keyword>
<evidence type="ECO:0000256" key="13">
    <source>
        <dbReference type="RuleBase" id="RU362091"/>
    </source>
</evidence>
<feature type="transmembrane region" description="Helical" evidence="14">
    <location>
        <begin position="243"/>
        <end position="262"/>
    </location>
</feature>
<name>A0ABT4U0J9_9ACTN</name>
<dbReference type="InterPro" id="IPR001734">
    <property type="entry name" value="Na/solute_symporter"/>
</dbReference>
<keyword evidence="11" id="KW-0739">Sodium transport</keyword>